<accession>A0A6J7HPW3</accession>
<evidence type="ECO:0000256" key="15">
    <source>
        <dbReference type="SAM" id="Phobius"/>
    </source>
</evidence>
<dbReference type="Pfam" id="PF04261">
    <property type="entry name" value="Dyp_perox_N"/>
    <property type="match status" value="1"/>
</dbReference>
<feature type="transmembrane region" description="Helical" evidence="15">
    <location>
        <begin position="25"/>
        <end position="45"/>
    </location>
</feature>
<dbReference type="EC" id="4.98.1.1" evidence="12"/>
<dbReference type="AlphaFoldDB" id="A0A6J7HPW3"/>
<dbReference type="SUPFAM" id="SSF54909">
    <property type="entry name" value="Dimeric alpha+beta barrel"/>
    <property type="match status" value="1"/>
</dbReference>
<dbReference type="InterPro" id="IPR011008">
    <property type="entry name" value="Dimeric_a/b-barrel"/>
</dbReference>
<evidence type="ECO:0000256" key="2">
    <source>
        <dbReference type="ARBA" id="ARBA00004196"/>
    </source>
</evidence>
<evidence type="ECO:0000256" key="12">
    <source>
        <dbReference type="ARBA" id="ARBA00034332"/>
    </source>
</evidence>
<dbReference type="GO" id="GO:0004325">
    <property type="term" value="F:ferrochelatase activity"/>
    <property type="evidence" value="ECO:0007669"/>
    <property type="project" value="UniProtKB-EC"/>
</dbReference>
<dbReference type="GO" id="GO:0033212">
    <property type="term" value="P:iron import into cell"/>
    <property type="evidence" value="ECO:0007669"/>
    <property type="project" value="InterPro"/>
</dbReference>
<dbReference type="PROSITE" id="PS51318">
    <property type="entry name" value="TAT"/>
    <property type="match status" value="1"/>
</dbReference>
<name>A0A6J7HPW3_9ZZZZ</name>
<protein>
    <recommendedName>
        <fullName evidence="10">Deferrochelatase</fullName>
        <ecNumber evidence="12">4.98.1.1</ecNumber>
    </recommendedName>
    <alternativeName>
        <fullName evidence="11">Peroxidase EfeB</fullName>
    </alternativeName>
</protein>
<dbReference type="GO" id="GO:0004601">
    <property type="term" value="F:peroxidase activity"/>
    <property type="evidence" value="ECO:0007669"/>
    <property type="project" value="UniProtKB-KW"/>
</dbReference>
<keyword evidence="15" id="KW-1133">Transmembrane helix</keyword>
<dbReference type="GO" id="GO:0005829">
    <property type="term" value="C:cytosol"/>
    <property type="evidence" value="ECO:0007669"/>
    <property type="project" value="TreeGrafter"/>
</dbReference>
<dbReference type="InterPro" id="IPR006311">
    <property type="entry name" value="TAT_signal"/>
</dbReference>
<sequence>MADRDDTRTGSTDGPRRRGMTRRRALLTGGGVLGGLVAAGGAGYATGQAEADAGGGDVVPFHGEHQAGIATPAQDRIVFGAFDLSIETAAELEELLREWTRAAELMCAGRPTGTVAGHPESPPEDTGEAAGLPPAQLTITFGIGPDVFERDGKDRFGLRARRPRALRPLGDLPGDQLDPDRTGGDLCVQACSNDPQVAFHAVRNLARIGSGHAALRWTQLGFGRTSSTTRSQATPRNLMGFKDGTNNLRAEDTAGMDRFVWVGREEPQAWFRGGSYLVARRIRMFIETWDRDRLADQEAVFGRTKVTGAPLTGKDEFDAVDLDIKGSDGITVIPPDAHIRLASPAVNDGQHLLRRGYSYTDGIDTRTGQLDAGLFFVAFQQDPHRQFVAIQRKLGVGDALMEYIQHTGSGLFAVPPGIRPGGFVGEGLFRR</sequence>
<evidence type="ECO:0000259" key="17">
    <source>
        <dbReference type="Pfam" id="PF20628"/>
    </source>
</evidence>
<reference evidence="18" key="1">
    <citation type="submission" date="2020-05" db="EMBL/GenBank/DDBJ databases">
        <authorList>
            <person name="Chiriac C."/>
            <person name="Salcher M."/>
            <person name="Ghai R."/>
            <person name="Kavagutti S V."/>
        </authorList>
    </citation>
    <scope>NUCLEOTIDE SEQUENCE</scope>
</reference>
<evidence type="ECO:0000256" key="7">
    <source>
        <dbReference type="ARBA" id="ARBA00023002"/>
    </source>
</evidence>
<dbReference type="GO" id="GO:0030313">
    <property type="term" value="C:cell envelope"/>
    <property type="evidence" value="ECO:0007669"/>
    <property type="project" value="UniProtKB-SubCell"/>
</dbReference>
<dbReference type="InterPro" id="IPR048327">
    <property type="entry name" value="Dyp_perox_N"/>
</dbReference>
<comment type="catalytic activity">
    <reaction evidence="13">
        <text>heme b + 2 H(+) = protoporphyrin IX + Fe(2+)</text>
        <dbReference type="Rhea" id="RHEA:22584"/>
        <dbReference type="ChEBI" id="CHEBI:15378"/>
        <dbReference type="ChEBI" id="CHEBI:29033"/>
        <dbReference type="ChEBI" id="CHEBI:57306"/>
        <dbReference type="ChEBI" id="CHEBI:60344"/>
        <dbReference type="EC" id="4.98.1.1"/>
    </reaction>
    <physiologicalReaction direction="left-to-right" evidence="13">
        <dbReference type="Rhea" id="RHEA:22585"/>
    </physiologicalReaction>
</comment>
<dbReference type="GO" id="GO:0020037">
    <property type="term" value="F:heme binding"/>
    <property type="evidence" value="ECO:0007669"/>
    <property type="project" value="InterPro"/>
</dbReference>
<feature type="domain" description="Dyp-type peroxidase C-terminal" evidence="17">
    <location>
        <begin position="234"/>
        <end position="417"/>
    </location>
</feature>
<comment type="cofactor">
    <cofactor evidence="1">
        <name>heme b</name>
        <dbReference type="ChEBI" id="CHEBI:60344"/>
    </cofactor>
</comment>
<dbReference type="NCBIfam" id="TIGR01412">
    <property type="entry name" value="tat_substr_1"/>
    <property type="match status" value="1"/>
</dbReference>
<comment type="subcellular location">
    <subcellularLocation>
        <location evidence="2">Cell envelope</location>
    </subcellularLocation>
</comment>
<keyword evidence="15" id="KW-0472">Membrane</keyword>
<dbReference type="PANTHER" id="PTHR30521:SF4">
    <property type="entry name" value="DEFERROCHELATASE"/>
    <property type="match status" value="1"/>
</dbReference>
<dbReference type="PANTHER" id="PTHR30521">
    <property type="entry name" value="DEFERROCHELATASE/PEROXIDASE"/>
    <property type="match status" value="1"/>
</dbReference>
<dbReference type="EMBL" id="CAFBMK010000092">
    <property type="protein sequence ID" value="CAB4918200.1"/>
    <property type="molecule type" value="Genomic_DNA"/>
</dbReference>
<evidence type="ECO:0000256" key="11">
    <source>
        <dbReference type="ARBA" id="ARBA00033775"/>
    </source>
</evidence>
<proteinExistence type="predicted"/>
<dbReference type="Pfam" id="PF20628">
    <property type="entry name" value="Dyp_perox_C"/>
    <property type="match status" value="1"/>
</dbReference>
<evidence type="ECO:0000256" key="5">
    <source>
        <dbReference type="ARBA" id="ARBA00022723"/>
    </source>
</evidence>
<evidence type="ECO:0000256" key="10">
    <source>
        <dbReference type="ARBA" id="ARBA00033771"/>
    </source>
</evidence>
<evidence type="ECO:0000256" key="6">
    <source>
        <dbReference type="ARBA" id="ARBA00022729"/>
    </source>
</evidence>
<keyword evidence="8" id="KW-0408">Iron</keyword>
<evidence type="ECO:0000256" key="1">
    <source>
        <dbReference type="ARBA" id="ARBA00001970"/>
    </source>
</evidence>
<keyword evidence="5" id="KW-0479">Metal-binding</keyword>
<dbReference type="InterPro" id="IPR048328">
    <property type="entry name" value="Dyp_perox_C"/>
</dbReference>
<keyword evidence="6" id="KW-0732">Signal</keyword>
<evidence type="ECO:0000256" key="3">
    <source>
        <dbReference type="ARBA" id="ARBA00022559"/>
    </source>
</evidence>
<evidence type="ECO:0000256" key="4">
    <source>
        <dbReference type="ARBA" id="ARBA00022617"/>
    </source>
</evidence>
<feature type="region of interest" description="Disordered" evidence="14">
    <location>
        <begin position="1"/>
        <end position="21"/>
    </location>
</feature>
<dbReference type="NCBIfam" id="TIGR01413">
    <property type="entry name" value="Dyp_perox_fam"/>
    <property type="match status" value="1"/>
</dbReference>
<keyword evidence="15" id="KW-0812">Transmembrane</keyword>
<gene>
    <name evidence="18" type="ORF">UFOPK3564_01690</name>
</gene>
<evidence type="ECO:0000256" key="14">
    <source>
        <dbReference type="SAM" id="MobiDB-lite"/>
    </source>
</evidence>
<dbReference type="GO" id="GO:0046872">
    <property type="term" value="F:metal ion binding"/>
    <property type="evidence" value="ECO:0007669"/>
    <property type="project" value="UniProtKB-KW"/>
</dbReference>
<dbReference type="InterPro" id="IPR006313">
    <property type="entry name" value="EfeB/EfeN"/>
</dbReference>
<keyword evidence="7" id="KW-0560">Oxidoreductase</keyword>
<keyword evidence="3" id="KW-0575">Peroxidase</keyword>
<evidence type="ECO:0000256" key="13">
    <source>
        <dbReference type="ARBA" id="ARBA00048856"/>
    </source>
</evidence>
<dbReference type="PROSITE" id="PS51404">
    <property type="entry name" value="DYP_PEROXIDASE"/>
    <property type="match status" value="1"/>
</dbReference>
<evidence type="ECO:0000313" key="18">
    <source>
        <dbReference type="EMBL" id="CAB4918200.1"/>
    </source>
</evidence>
<evidence type="ECO:0000256" key="9">
    <source>
        <dbReference type="ARBA" id="ARBA00023239"/>
    </source>
</evidence>
<evidence type="ECO:0000256" key="8">
    <source>
        <dbReference type="ARBA" id="ARBA00023004"/>
    </source>
</evidence>
<keyword evidence="4" id="KW-0349">Heme</keyword>
<feature type="domain" description="Dyp-type peroxidase N-terminal" evidence="16">
    <location>
        <begin position="66"/>
        <end position="222"/>
    </location>
</feature>
<dbReference type="InterPro" id="IPR006314">
    <property type="entry name" value="Dyp_peroxidase"/>
</dbReference>
<evidence type="ECO:0000259" key="16">
    <source>
        <dbReference type="Pfam" id="PF04261"/>
    </source>
</evidence>
<keyword evidence="9" id="KW-0456">Lyase</keyword>
<organism evidence="18">
    <name type="scientific">freshwater metagenome</name>
    <dbReference type="NCBI Taxonomy" id="449393"/>
    <lineage>
        <taxon>unclassified sequences</taxon>
        <taxon>metagenomes</taxon>
        <taxon>ecological metagenomes</taxon>
    </lineage>
</organism>